<dbReference type="InterPro" id="IPR002545">
    <property type="entry name" value="CheW-lke_dom"/>
</dbReference>
<dbReference type="InterPro" id="IPR036061">
    <property type="entry name" value="CheW-like_dom_sf"/>
</dbReference>
<dbReference type="AlphaFoldDB" id="A0A926UWL4"/>
<dbReference type="RefSeq" id="WP_190351778.1">
    <property type="nucleotide sequence ID" value="NZ_JACJPY010000050.1"/>
</dbReference>
<evidence type="ECO:0000313" key="2">
    <source>
        <dbReference type="EMBL" id="MBD2151360.1"/>
    </source>
</evidence>
<dbReference type="GO" id="GO:0005829">
    <property type="term" value="C:cytosol"/>
    <property type="evidence" value="ECO:0007669"/>
    <property type="project" value="TreeGrafter"/>
</dbReference>
<organism evidence="2 3">
    <name type="scientific">Pseudanabaena cinerea FACHB-1277</name>
    <dbReference type="NCBI Taxonomy" id="2949581"/>
    <lineage>
        <taxon>Bacteria</taxon>
        <taxon>Bacillati</taxon>
        <taxon>Cyanobacteriota</taxon>
        <taxon>Cyanophyceae</taxon>
        <taxon>Pseudanabaenales</taxon>
        <taxon>Pseudanabaenaceae</taxon>
        <taxon>Pseudanabaena</taxon>
        <taxon>Pseudanabaena cinerea</taxon>
    </lineage>
</organism>
<dbReference type="GO" id="GO:0007165">
    <property type="term" value="P:signal transduction"/>
    <property type="evidence" value="ECO:0007669"/>
    <property type="project" value="InterPro"/>
</dbReference>
<proteinExistence type="predicted"/>
<dbReference type="GO" id="GO:0006935">
    <property type="term" value="P:chemotaxis"/>
    <property type="evidence" value="ECO:0007669"/>
    <property type="project" value="InterPro"/>
</dbReference>
<gene>
    <name evidence="2" type="ORF">H6F44_14690</name>
</gene>
<reference evidence="2" key="2">
    <citation type="submission" date="2020-08" db="EMBL/GenBank/DDBJ databases">
        <authorList>
            <person name="Chen M."/>
            <person name="Teng W."/>
            <person name="Zhao L."/>
            <person name="Hu C."/>
            <person name="Zhou Y."/>
            <person name="Han B."/>
            <person name="Song L."/>
            <person name="Shu W."/>
        </authorList>
    </citation>
    <scope>NUCLEOTIDE SEQUENCE</scope>
    <source>
        <strain evidence="2">FACHB-1277</strain>
    </source>
</reference>
<dbReference type="SMART" id="SM00260">
    <property type="entry name" value="CheW"/>
    <property type="match status" value="2"/>
</dbReference>
<evidence type="ECO:0000313" key="3">
    <source>
        <dbReference type="Proteomes" id="UP000631421"/>
    </source>
</evidence>
<evidence type="ECO:0000259" key="1">
    <source>
        <dbReference type="PROSITE" id="PS50851"/>
    </source>
</evidence>
<dbReference type="Gene3D" id="2.40.50.180">
    <property type="entry name" value="CheA-289, Domain 4"/>
    <property type="match status" value="2"/>
</dbReference>
<feature type="domain" description="CheW-like" evidence="1">
    <location>
        <begin position="231"/>
        <end position="371"/>
    </location>
</feature>
<dbReference type="InterPro" id="IPR039315">
    <property type="entry name" value="CheW"/>
</dbReference>
<feature type="domain" description="CheW-like" evidence="1">
    <location>
        <begin position="8"/>
        <end position="146"/>
    </location>
</feature>
<dbReference type="Pfam" id="PF01584">
    <property type="entry name" value="CheW"/>
    <property type="match status" value="2"/>
</dbReference>
<sequence length="377" mass="42862">MLSQELIPKYYVIFSLHGLIYGIDAIAVKEIFSLPELAIAIDAPKDIIGLLNLRGHLVPVMDLNHRFGYPFQEYQVSDSVIALEQDGEMLGIVVNQVREVVAIAPDAIETTIYTRHPSKLISSVAKLQSETIALLKTASLFDCVEIVDGAITTKEITELHHDSHFEDHHNDYRNDHYEHHADHYGEHHWIEKQGNFFDTFCPHITERERLTFHTRAEQLMQASQRNDFMGLRPLAVVGLGDEYFGLDLEVVREFTEFHKVTPIPCCPDHVVGNINLRGEIVTLIDIRRALHMQIDEHHPTSKAIVVHIDDLIMGIPVEKVFDVLYLQKSDIKPNPMATSEGDRDYLQGTVLYQEKMMGILNLAKIFAEGNLSVNEEV</sequence>
<dbReference type="SUPFAM" id="SSF50341">
    <property type="entry name" value="CheW-like"/>
    <property type="match status" value="2"/>
</dbReference>
<dbReference type="EMBL" id="JACJPY010000050">
    <property type="protein sequence ID" value="MBD2151360.1"/>
    <property type="molecule type" value="Genomic_DNA"/>
</dbReference>
<dbReference type="PROSITE" id="PS50851">
    <property type="entry name" value="CHEW"/>
    <property type="match status" value="2"/>
</dbReference>
<name>A0A926UWL4_9CYAN</name>
<protein>
    <submittedName>
        <fullName evidence="2">Chemotaxis protein CheW</fullName>
    </submittedName>
</protein>
<dbReference type="Gene3D" id="2.30.30.40">
    <property type="entry name" value="SH3 Domains"/>
    <property type="match status" value="2"/>
</dbReference>
<keyword evidence="3" id="KW-1185">Reference proteome</keyword>
<dbReference type="Proteomes" id="UP000631421">
    <property type="component" value="Unassembled WGS sequence"/>
</dbReference>
<dbReference type="PANTHER" id="PTHR22617:SF23">
    <property type="entry name" value="CHEMOTAXIS PROTEIN CHEW"/>
    <property type="match status" value="1"/>
</dbReference>
<dbReference type="PANTHER" id="PTHR22617">
    <property type="entry name" value="CHEMOTAXIS SENSOR HISTIDINE KINASE-RELATED"/>
    <property type="match status" value="1"/>
</dbReference>
<reference evidence="2" key="1">
    <citation type="journal article" date="2015" name="ISME J.">
        <title>Draft Genome Sequence of Streptomyces incarnatus NRRL8089, which Produces the Nucleoside Antibiotic Sinefungin.</title>
        <authorList>
            <person name="Oshima K."/>
            <person name="Hattori M."/>
            <person name="Shimizu H."/>
            <person name="Fukuda K."/>
            <person name="Nemoto M."/>
            <person name="Inagaki K."/>
            <person name="Tamura T."/>
        </authorList>
    </citation>
    <scope>NUCLEOTIDE SEQUENCE</scope>
    <source>
        <strain evidence="2">FACHB-1277</strain>
    </source>
</reference>
<comment type="caution">
    <text evidence="2">The sequence shown here is derived from an EMBL/GenBank/DDBJ whole genome shotgun (WGS) entry which is preliminary data.</text>
</comment>
<accession>A0A926UWL4</accession>